<dbReference type="Proteomes" id="UP001061958">
    <property type="component" value="Unassembled WGS sequence"/>
</dbReference>
<name>A0A9C7URE9_9RHOD</name>
<feature type="domain" description="Transcription factor TFIID subunit 8 C-terminal" evidence="3">
    <location>
        <begin position="139"/>
        <end position="181"/>
    </location>
</feature>
<keyword evidence="5" id="KW-1185">Reference proteome</keyword>
<dbReference type="OrthoDB" id="10381497at2759"/>
<evidence type="ECO:0000256" key="1">
    <source>
        <dbReference type="SAM" id="Coils"/>
    </source>
</evidence>
<dbReference type="InterPro" id="IPR019473">
    <property type="entry name" value="TFIID_su8_C"/>
</dbReference>
<comment type="caution">
    <text evidence="4">The sequence shown here is derived from an EMBL/GenBank/DDBJ whole genome shotgun (WGS) entry which is preliminary data.</text>
</comment>
<dbReference type="CDD" id="cd00076">
    <property type="entry name" value="HFD_SF"/>
    <property type="match status" value="1"/>
</dbReference>
<reference evidence="4" key="2">
    <citation type="submission" date="2022-01" db="EMBL/GenBank/DDBJ databases">
        <authorList>
            <person name="Hirooka S."/>
            <person name="Miyagishima S.Y."/>
        </authorList>
    </citation>
    <scope>NUCLEOTIDE SEQUENCE</scope>
    <source>
        <strain evidence="4">NBRC 102759</strain>
    </source>
</reference>
<dbReference type="AlphaFoldDB" id="A0A9C7URE9"/>
<proteinExistence type="predicted"/>
<dbReference type="Pfam" id="PF10406">
    <property type="entry name" value="TAF8_C"/>
    <property type="match status" value="1"/>
</dbReference>
<evidence type="ECO:0000256" key="2">
    <source>
        <dbReference type="SAM" id="MobiDB-lite"/>
    </source>
</evidence>
<sequence>MWTEDYARQLNTQAILTILKSLFENHIDWDILNDELLVVLEFPVCVFLESAVEVFFEEFAQSARAVCEQSGRTVGNWFDVDFVLEKLFGKKLDVSDLLNLGQLVSLGKNPTHKRKRIPSNPLASEEGDSVSELTPRERWMPPLPPQYTYRSHQMYYPTLIRRLEENRDAFLQQKLEVERLLLAAEEWTKSDMAVTVWNTNKLPRFDKTVEEENLEDEKELLEFLFEENNNNNDKEQPMKATENIKVDRQMQVQRFERIMSDVDAFIE</sequence>
<feature type="coiled-coil region" evidence="1">
    <location>
        <begin position="207"/>
        <end position="234"/>
    </location>
</feature>
<feature type="region of interest" description="Disordered" evidence="2">
    <location>
        <begin position="110"/>
        <end position="137"/>
    </location>
</feature>
<evidence type="ECO:0000259" key="3">
    <source>
        <dbReference type="Pfam" id="PF10406"/>
    </source>
</evidence>
<organism evidence="4 5">
    <name type="scientific">Galdieria partita</name>
    <dbReference type="NCBI Taxonomy" id="83374"/>
    <lineage>
        <taxon>Eukaryota</taxon>
        <taxon>Rhodophyta</taxon>
        <taxon>Bangiophyceae</taxon>
        <taxon>Galdieriales</taxon>
        <taxon>Galdieriaceae</taxon>
        <taxon>Galdieria</taxon>
    </lineage>
</organism>
<accession>A0A9C7URE9</accession>
<keyword evidence="1" id="KW-0175">Coiled coil</keyword>
<evidence type="ECO:0000313" key="4">
    <source>
        <dbReference type="EMBL" id="GJQ12731.1"/>
    </source>
</evidence>
<gene>
    <name evidence="4" type="ORF">GpartN1_g4522.t1</name>
</gene>
<reference evidence="4" key="1">
    <citation type="journal article" date="2022" name="Proc. Natl. Acad. Sci. U.S.A.">
        <title>Life cycle and functional genomics of the unicellular red alga Galdieria for elucidating algal and plant evolution and industrial use.</title>
        <authorList>
            <person name="Hirooka S."/>
            <person name="Itabashi T."/>
            <person name="Ichinose T.M."/>
            <person name="Onuma R."/>
            <person name="Fujiwara T."/>
            <person name="Yamashita S."/>
            <person name="Jong L.W."/>
            <person name="Tomita R."/>
            <person name="Iwane A.H."/>
            <person name="Miyagishima S.Y."/>
        </authorList>
    </citation>
    <scope>NUCLEOTIDE SEQUENCE</scope>
    <source>
        <strain evidence="4">NBRC 102759</strain>
    </source>
</reference>
<evidence type="ECO:0000313" key="5">
    <source>
        <dbReference type="Proteomes" id="UP001061958"/>
    </source>
</evidence>
<protein>
    <recommendedName>
        <fullName evidence="3">Transcription factor TFIID subunit 8 C-terminal domain-containing protein</fullName>
    </recommendedName>
</protein>
<dbReference type="EMBL" id="BQMJ01000036">
    <property type="protein sequence ID" value="GJQ12731.1"/>
    <property type="molecule type" value="Genomic_DNA"/>
</dbReference>